<evidence type="ECO:0000313" key="1">
    <source>
        <dbReference type="EMBL" id="EGV91319.1"/>
    </source>
</evidence>
<dbReference type="EMBL" id="JH016144">
    <property type="protein sequence ID" value="EGV91319.1"/>
    <property type="molecule type" value="Genomic_DNA"/>
</dbReference>
<accession>G3IPV1</accession>
<evidence type="ECO:0000313" key="2">
    <source>
        <dbReference type="Proteomes" id="UP000001075"/>
    </source>
</evidence>
<reference evidence="2" key="1">
    <citation type="journal article" date="2011" name="Nat. Biotechnol.">
        <title>The genomic sequence of the Chinese hamster ovary (CHO)-K1 cell line.</title>
        <authorList>
            <person name="Xu X."/>
            <person name="Nagarajan H."/>
            <person name="Lewis N.E."/>
            <person name="Pan S."/>
            <person name="Cai Z."/>
            <person name="Liu X."/>
            <person name="Chen W."/>
            <person name="Xie M."/>
            <person name="Wang W."/>
            <person name="Hammond S."/>
            <person name="Andersen M.R."/>
            <person name="Neff N."/>
            <person name="Passarelli B."/>
            <person name="Koh W."/>
            <person name="Fan H.C."/>
            <person name="Wang J."/>
            <person name="Gui Y."/>
            <person name="Lee K.H."/>
            <person name="Betenbaugh M.J."/>
            <person name="Quake S.R."/>
            <person name="Famili I."/>
            <person name="Palsson B.O."/>
            <person name="Wang J."/>
        </authorList>
    </citation>
    <scope>NUCLEOTIDE SEQUENCE [LARGE SCALE GENOMIC DNA]</scope>
    <source>
        <strain evidence="2">CHO K1 cell line</strain>
    </source>
</reference>
<organism evidence="1 2">
    <name type="scientific">Cricetulus griseus</name>
    <name type="common">Chinese hamster</name>
    <name type="synonym">Cricetulus barabensis griseus</name>
    <dbReference type="NCBI Taxonomy" id="10029"/>
    <lineage>
        <taxon>Eukaryota</taxon>
        <taxon>Metazoa</taxon>
        <taxon>Chordata</taxon>
        <taxon>Craniata</taxon>
        <taxon>Vertebrata</taxon>
        <taxon>Euteleostomi</taxon>
        <taxon>Mammalia</taxon>
        <taxon>Eutheria</taxon>
        <taxon>Euarchontoglires</taxon>
        <taxon>Glires</taxon>
        <taxon>Rodentia</taxon>
        <taxon>Myomorpha</taxon>
        <taxon>Muroidea</taxon>
        <taxon>Cricetidae</taxon>
        <taxon>Cricetinae</taxon>
        <taxon>Cricetulus</taxon>
    </lineage>
</organism>
<dbReference type="AlphaFoldDB" id="G3IPV1"/>
<proteinExistence type="predicted"/>
<gene>
    <name evidence="1" type="ORF">I79_026033</name>
</gene>
<sequence length="73" mass="8434">MLKVPEVTSLRTSLLPSLHQDKALPLGRDNYTLYHNFLVILLHPAKQRRSQTQLFRDICLHCVKMCLCFPSLA</sequence>
<dbReference type="InParanoid" id="G3IPV1"/>
<dbReference type="Proteomes" id="UP000001075">
    <property type="component" value="Unassembled WGS sequence"/>
</dbReference>
<protein>
    <submittedName>
        <fullName evidence="1">Uncharacterized protein</fullName>
    </submittedName>
</protein>
<name>G3IPV1_CRIGR</name>